<dbReference type="RefSeq" id="XP_007417301.1">
    <property type="nucleotide sequence ID" value="XM_007417239.1"/>
</dbReference>
<name>F4S7F8_MELLP</name>
<feature type="compositionally biased region" description="Polar residues" evidence="1">
    <location>
        <begin position="9"/>
        <end position="24"/>
    </location>
</feature>
<dbReference type="InParanoid" id="F4S7F8"/>
<evidence type="ECO:0000313" key="2">
    <source>
        <dbReference type="EMBL" id="EGF99402.1"/>
    </source>
</evidence>
<sequence length="554" mass="62588">MPTRPPGNRRNQPPSGSQDQSSASKGRFPILTTTVRQRRIAEYQSQAANKRPSNKRAHLDDAEYTNDHNEEEETEPELGQQATTETTETTEITPNRTNYHDLGLEWGHARAKKYLTSLKVPKKTGPQALQSQYELDKTMLCIALKVSRRVLDEGLLEGPVAREPNMYNNYQTYSIVATLTPMPQKGVSEGFRQRNQIVGLMWSTYTESQQEVFTPRLFEHLCVATSKAYALTQTLLGISPSLAIQEPSKDIPKSGLEPLTQQELKIHVPVFKGLVNVQKVARDLHQGRLWRHSGNSTNRSSEQLMKHKIDKVVRQLNVLNNHFNLQFHLLLACWNPDTSTARALFQVEYTSCPRWARMQEKKHLLEFFTFESTKAPSHLRAQSQTPKPQSESAAQQAKKRAELAKALNNLIVPYLRGGYQGKGDAHPKCSNLTETFQKKVFRGDIALNFHRTSDSKVTDLMISKGPSCLTNNEVDAWLNDTKSNDYTIVKSDKTPEKTKKNVKTKKHGNRHALTAEEAALDNEAISESSKCHPTLDPTLQLADAQNQEEITEQN</sequence>
<feature type="compositionally biased region" description="Basic and acidic residues" evidence="1">
    <location>
        <begin position="57"/>
        <end position="68"/>
    </location>
</feature>
<keyword evidence="3" id="KW-1185">Reference proteome</keyword>
<dbReference type="GeneID" id="18931071"/>
<protein>
    <submittedName>
        <fullName evidence="2">Uncharacterized protein</fullName>
    </submittedName>
</protein>
<reference evidence="3" key="1">
    <citation type="journal article" date="2011" name="Proc. Natl. Acad. Sci. U.S.A.">
        <title>Obligate biotrophy features unraveled by the genomic analysis of rust fungi.</title>
        <authorList>
            <person name="Duplessis S."/>
            <person name="Cuomo C.A."/>
            <person name="Lin Y.-C."/>
            <person name="Aerts A."/>
            <person name="Tisserant E."/>
            <person name="Veneault-Fourrey C."/>
            <person name="Joly D.L."/>
            <person name="Hacquard S."/>
            <person name="Amselem J."/>
            <person name="Cantarel B.L."/>
            <person name="Chiu R."/>
            <person name="Coutinho P.M."/>
            <person name="Feau N."/>
            <person name="Field M."/>
            <person name="Frey P."/>
            <person name="Gelhaye E."/>
            <person name="Goldberg J."/>
            <person name="Grabherr M.G."/>
            <person name="Kodira C.D."/>
            <person name="Kohler A."/>
            <person name="Kuees U."/>
            <person name="Lindquist E.A."/>
            <person name="Lucas S.M."/>
            <person name="Mago R."/>
            <person name="Mauceli E."/>
            <person name="Morin E."/>
            <person name="Murat C."/>
            <person name="Pangilinan J.L."/>
            <person name="Park R."/>
            <person name="Pearson M."/>
            <person name="Quesneville H."/>
            <person name="Rouhier N."/>
            <person name="Sakthikumar S."/>
            <person name="Salamov A.A."/>
            <person name="Schmutz J."/>
            <person name="Selles B."/>
            <person name="Shapiro H."/>
            <person name="Tanguay P."/>
            <person name="Tuskan G.A."/>
            <person name="Henrissat B."/>
            <person name="Van de Peer Y."/>
            <person name="Rouze P."/>
            <person name="Ellis J.G."/>
            <person name="Dodds P.N."/>
            <person name="Schein J.E."/>
            <person name="Zhong S."/>
            <person name="Hamelin R.C."/>
            <person name="Grigoriev I.V."/>
            <person name="Szabo L.J."/>
            <person name="Martin F."/>
        </authorList>
    </citation>
    <scope>NUCLEOTIDE SEQUENCE [LARGE SCALE GENOMIC DNA]</scope>
    <source>
        <strain evidence="3">98AG31 / pathotype 3-4-7</strain>
    </source>
</reference>
<dbReference type="EMBL" id="GL883159">
    <property type="protein sequence ID" value="EGF99402.1"/>
    <property type="molecule type" value="Genomic_DNA"/>
</dbReference>
<feature type="compositionally biased region" description="Basic residues" evidence="1">
    <location>
        <begin position="500"/>
        <end position="510"/>
    </location>
</feature>
<evidence type="ECO:0000313" key="3">
    <source>
        <dbReference type="Proteomes" id="UP000001072"/>
    </source>
</evidence>
<feature type="compositionally biased region" description="Low complexity" evidence="1">
    <location>
        <begin position="83"/>
        <end position="93"/>
    </location>
</feature>
<feature type="compositionally biased region" description="Polar residues" evidence="1">
    <location>
        <begin position="378"/>
        <end position="395"/>
    </location>
</feature>
<proteinExistence type="predicted"/>
<feature type="region of interest" description="Disordered" evidence="1">
    <location>
        <begin position="1"/>
        <end position="100"/>
    </location>
</feature>
<dbReference type="AlphaFoldDB" id="F4S7F8"/>
<accession>F4S7F8</accession>
<dbReference type="HOGENOM" id="CLU_026101_0_0_1"/>
<feature type="region of interest" description="Disordered" evidence="1">
    <location>
        <begin position="493"/>
        <end position="512"/>
    </location>
</feature>
<gene>
    <name evidence="2" type="ORF">MELLADRAFT_68615</name>
</gene>
<dbReference type="Proteomes" id="UP000001072">
    <property type="component" value="Unassembled WGS sequence"/>
</dbReference>
<feature type="region of interest" description="Disordered" evidence="1">
    <location>
        <begin position="378"/>
        <end position="399"/>
    </location>
</feature>
<evidence type="ECO:0000256" key="1">
    <source>
        <dbReference type="SAM" id="MobiDB-lite"/>
    </source>
</evidence>
<organism evidence="3">
    <name type="scientific">Melampsora larici-populina (strain 98AG31 / pathotype 3-4-7)</name>
    <name type="common">Poplar leaf rust fungus</name>
    <dbReference type="NCBI Taxonomy" id="747676"/>
    <lineage>
        <taxon>Eukaryota</taxon>
        <taxon>Fungi</taxon>
        <taxon>Dikarya</taxon>
        <taxon>Basidiomycota</taxon>
        <taxon>Pucciniomycotina</taxon>
        <taxon>Pucciniomycetes</taxon>
        <taxon>Pucciniales</taxon>
        <taxon>Melampsoraceae</taxon>
        <taxon>Melampsora</taxon>
    </lineage>
</organism>
<dbReference type="VEuPathDB" id="FungiDB:MELLADRAFT_68615"/>
<dbReference type="STRING" id="747676.F4S7F8"/>
<dbReference type="KEGG" id="mlr:MELLADRAFT_68615"/>